<dbReference type="InterPro" id="IPR001647">
    <property type="entry name" value="HTH_TetR"/>
</dbReference>
<reference evidence="5" key="1">
    <citation type="submission" date="2023-10" db="EMBL/GenBank/DDBJ databases">
        <title>Development of a sustainable strategy for remediation of hydrocarbon-contaminated territories based on the waste exchange concept.</title>
        <authorList>
            <person name="Krivoruchko A."/>
        </authorList>
    </citation>
    <scope>NUCLEOTIDE SEQUENCE</scope>
    <source>
        <strain evidence="5">IEGM 1175</strain>
    </source>
</reference>
<sequence>MPRPRVHDLDQLLDAAERLAAESGAAAVTVRALSDLTGVSNGAIYHAFGSRAGLVGRAWLRAARRFLDLQRDMVEAVLAGGDPSEAAADAVVAAADAPAQFVLDHPSSGRFLLTVRRSDLLGSADLPADVAAELRELDHGLTDLFVMLSRALWGRADRASVDVIRDCVVELPNALLLRGRRAPTPVVRDRITVCVRAVLALGPPAASPPPTASPPTAPPPTDPPTPHNPTTREDHP</sequence>
<feature type="region of interest" description="Disordered" evidence="3">
    <location>
        <begin position="202"/>
        <end position="236"/>
    </location>
</feature>
<dbReference type="Proteomes" id="UP001185873">
    <property type="component" value="Unassembled WGS sequence"/>
</dbReference>
<accession>A0AAE4R0S4</accession>
<dbReference type="InterPro" id="IPR009057">
    <property type="entry name" value="Homeodomain-like_sf"/>
</dbReference>
<feature type="domain" description="HTH tetR-type" evidence="4">
    <location>
        <begin position="6"/>
        <end position="66"/>
    </location>
</feature>
<evidence type="ECO:0000256" key="3">
    <source>
        <dbReference type="SAM" id="MobiDB-lite"/>
    </source>
</evidence>
<feature type="DNA-binding region" description="H-T-H motif" evidence="2">
    <location>
        <begin position="29"/>
        <end position="48"/>
    </location>
</feature>
<evidence type="ECO:0000313" key="5">
    <source>
        <dbReference type="EMBL" id="MDV6299467.1"/>
    </source>
</evidence>
<dbReference type="GO" id="GO:0003677">
    <property type="term" value="F:DNA binding"/>
    <property type="evidence" value="ECO:0007669"/>
    <property type="project" value="UniProtKB-UniRule"/>
</dbReference>
<evidence type="ECO:0000259" key="4">
    <source>
        <dbReference type="PROSITE" id="PS50977"/>
    </source>
</evidence>
<protein>
    <submittedName>
        <fullName evidence="5">Helix-turn-helix domain-containing protein</fullName>
    </submittedName>
</protein>
<proteinExistence type="predicted"/>
<dbReference type="PROSITE" id="PS50977">
    <property type="entry name" value="HTH_TETR_2"/>
    <property type="match status" value="1"/>
</dbReference>
<dbReference type="PRINTS" id="PR00455">
    <property type="entry name" value="HTHTETR"/>
</dbReference>
<dbReference type="EMBL" id="JAWLKJ010000002">
    <property type="protein sequence ID" value="MDV6299467.1"/>
    <property type="molecule type" value="Genomic_DNA"/>
</dbReference>
<dbReference type="Pfam" id="PF00440">
    <property type="entry name" value="TetR_N"/>
    <property type="match status" value="1"/>
</dbReference>
<name>A0AAE4R0S4_9ACTN</name>
<gene>
    <name evidence="5" type="ORF">R3P82_10115</name>
</gene>
<feature type="compositionally biased region" description="Pro residues" evidence="3">
    <location>
        <begin position="205"/>
        <end position="227"/>
    </location>
</feature>
<evidence type="ECO:0000256" key="1">
    <source>
        <dbReference type="ARBA" id="ARBA00023125"/>
    </source>
</evidence>
<dbReference type="RefSeq" id="WP_317470044.1">
    <property type="nucleotide sequence ID" value="NZ_JAWLKJ010000002.1"/>
</dbReference>
<dbReference type="AlphaFoldDB" id="A0AAE4R0S4"/>
<organism evidence="5 6">
    <name type="scientific">Dietzia maris</name>
    <dbReference type="NCBI Taxonomy" id="37915"/>
    <lineage>
        <taxon>Bacteria</taxon>
        <taxon>Bacillati</taxon>
        <taxon>Actinomycetota</taxon>
        <taxon>Actinomycetes</taxon>
        <taxon>Mycobacteriales</taxon>
        <taxon>Dietziaceae</taxon>
        <taxon>Dietzia</taxon>
    </lineage>
</organism>
<dbReference type="SUPFAM" id="SSF46689">
    <property type="entry name" value="Homeodomain-like"/>
    <property type="match status" value="1"/>
</dbReference>
<evidence type="ECO:0000313" key="6">
    <source>
        <dbReference type="Proteomes" id="UP001185873"/>
    </source>
</evidence>
<dbReference type="Gene3D" id="1.10.357.10">
    <property type="entry name" value="Tetracycline Repressor, domain 2"/>
    <property type="match status" value="1"/>
</dbReference>
<keyword evidence="1 2" id="KW-0238">DNA-binding</keyword>
<comment type="caution">
    <text evidence="5">The sequence shown here is derived from an EMBL/GenBank/DDBJ whole genome shotgun (WGS) entry which is preliminary data.</text>
</comment>
<evidence type="ECO:0000256" key="2">
    <source>
        <dbReference type="PROSITE-ProRule" id="PRU00335"/>
    </source>
</evidence>